<dbReference type="GO" id="GO:0009234">
    <property type="term" value="P:menaquinone biosynthetic process"/>
    <property type="evidence" value="ECO:0007669"/>
    <property type="project" value="UniProtKB-UniRule"/>
</dbReference>
<feature type="transmembrane region" description="Helical" evidence="8">
    <location>
        <begin position="148"/>
        <end position="168"/>
    </location>
</feature>
<name>A0A852YK36_9MICO</name>
<comment type="catalytic activity">
    <reaction evidence="8">
        <text>an all-trans-polyprenyl diphosphate + 1,4-dihydroxy-2-naphthoate + H(+) = a 2-demethylmenaquinol + CO2 + diphosphate</text>
        <dbReference type="Rhea" id="RHEA:26478"/>
        <dbReference type="Rhea" id="RHEA-COMP:9563"/>
        <dbReference type="Rhea" id="RHEA-COMP:9564"/>
        <dbReference type="ChEBI" id="CHEBI:11173"/>
        <dbReference type="ChEBI" id="CHEBI:15378"/>
        <dbReference type="ChEBI" id="CHEBI:16526"/>
        <dbReference type="ChEBI" id="CHEBI:33019"/>
        <dbReference type="ChEBI" id="CHEBI:55437"/>
        <dbReference type="ChEBI" id="CHEBI:58914"/>
        <dbReference type="EC" id="2.5.1.74"/>
    </reaction>
</comment>
<evidence type="ECO:0000256" key="7">
    <source>
        <dbReference type="ARBA" id="ARBA00023136"/>
    </source>
</evidence>
<dbReference type="InterPro" id="IPR026046">
    <property type="entry name" value="UBIAD1"/>
</dbReference>
<feature type="transmembrane region" description="Helical" evidence="8">
    <location>
        <begin position="281"/>
        <end position="301"/>
    </location>
</feature>
<comment type="subcellular location">
    <subcellularLocation>
        <location evidence="8">Cell membrane</location>
        <topology evidence="8">Multi-pass membrane protein</topology>
    </subcellularLocation>
    <subcellularLocation>
        <location evidence="1">Membrane</location>
        <topology evidence="1">Multi-pass membrane protein</topology>
    </subcellularLocation>
</comment>
<dbReference type="GO" id="GO:0046428">
    <property type="term" value="F:1,4-dihydroxy-2-naphthoate polyprenyltransferase activity"/>
    <property type="evidence" value="ECO:0007669"/>
    <property type="project" value="UniProtKB-UniRule"/>
</dbReference>
<protein>
    <recommendedName>
        <fullName evidence="8 9">1,4-dihydroxy-2-naphthoate octaprenyltransferase</fullName>
        <shortName evidence="8">DHNA-octaprenyltransferase</shortName>
        <ecNumber evidence="8 9">2.5.1.74</ecNumber>
    </recommendedName>
</protein>
<dbReference type="PANTHER" id="PTHR13929:SF0">
    <property type="entry name" value="UBIA PRENYLTRANSFERASE DOMAIN-CONTAINING PROTEIN 1"/>
    <property type="match status" value="1"/>
</dbReference>
<dbReference type="PANTHER" id="PTHR13929">
    <property type="entry name" value="1,4-DIHYDROXY-2-NAPHTHOATE OCTAPRENYLTRANSFERASE"/>
    <property type="match status" value="1"/>
</dbReference>
<feature type="transmembrane region" description="Helical" evidence="8">
    <location>
        <begin position="350"/>
        <end position="369"/>
    </location>
</feature>
<dbReference type="AlphaFoldDB" id="A0A852YK36"/>
<keyword evidence="2 8" id="KW-0474">Menaquinone biosynthesis</keyword>
<dbReference type="NCBIfam" id="TIGR00751">
    <property type="entry name" value="menA"/>
    <property type="match status" value="1"/>
</dbReference>
<dbReference type="CDD" id="cd13962">
    <property type="entry name" value="PT_UbiA_UBIAD1"/>
    <property type="match status" value="1"/>
</dbReference>
<feature type="transmembrane region" description="Helical" evidence="8">
    <location>
        <begin position="255"/>
        <end position="275"/>
    </location>
</feature>
<comment type="similarity">
    <text evidence="8">Belongs to the MenA family. Type 1 subfamily.</text>
</comment>
<evidence type="ECO:0000313" key="11">
    <source>
        <dbReference type="EMBL" id="NYG97565.1"/>
    </source>
</evidence>
<feature type="compositionally biased region" description="Low complexity" evidence="10">
    <location>
        <begin position="19"/>
        <end position="31"/>
    </location>
</feature>
<dbReference type="EC" id="2.5.1.74" evidence="8 9"/>
<dbReference type="InterPro" id="IPR000537">
    <property type="entry name" value="UbiA_prenyltransferase"/>
</dbReference>
<dbReference type="Gene3D" id="1.10.357.140">
    <property type="entry name" value="UbiA prenyltransferase"/>
    <property type="match status" value="1"/>
</dbReference>
<comment type="function">
    <text evidence="8">Conversion of 1,4-dihydroxy-2-naphthoate (DHNA) to demethylmenaquinone (DMK).</text>
</comment>
<evidence type="ECO:0000256" key="8">
    <source>
        <dbReference type="HAMAP-Rule" id="MF_01937"/>
    </source>
</evidence>
<feature type="compositionally biased region" description="Basic and acidic residues" evidence="10">
    <location>
        <begin position="7"/>
        <end position="16"/>
    </location>
</feature>
<feature type="transmembrane region" description="Helical" evidence="8">
    <location>
        <begin position="225"/>
        <end position="243"/>
    </location>
</feature>
<keyword evidence="5 8" id="KW-0812">Transmembrane</keyword>
<keyword evidence="12" id="KW-1185">Reference proteome</keyword>
<dbReference type="GO" id="GO:0005886">
    <property type="term" value="C:plasma membrane"/>
    <property type="evidence" value="ECO:0007669"/>
    <property type="project" value="UniProtKB-SubCell"/>
</dbReference>
<evidence type="ECO:0000256" key="2">
    <source>
        <dbReference type="ARBA" id="ARBA00022428"/>
    </source>
</evidence>
<dbReference type="InterPro" id="IPR004657">
    <property type="entry name" value="MenA"/>
</dbReference>
<sequence length="399" mass="41358">MARPKQQRIDPRKLDDAMSDSSSDTAKTAKTPVPKGSASTAKKGGATPKANGGVTKTRRTAAGPASAAARAGRAENKEARGGVTAAAPRPGRSGRPGGPLPGAPSARKATVGDWISGARPQTLALAIAPVALGTAIAGLTAGGWSQHWVRALACLVVALALQIGVNYANDYSDGVRGTDAVRQGPARLVGSGRAKPRTVRNVAFVFFGIAGLAGLFLTWRSGQWWLLAVGAVCILAAWFYTGGKRPYGYNALGELFVFVFFGLVATVGTMFVQVGTVVPEAWIAGVAAGLFACAVLMVNNLRDREQDAKAGKRTLSVLIGDLPSRIAFAVLLLAPFGINVFFLLLFDNALYVFFVLIAAVPAVLITLTAKTSKELVLALRLSVLSSLAFGLALAAAIAF</sequence>
<gene>
    <name evidence="8" type="primary">menA</name>
    <name evidence="11" type="ORF">BJ979_000191</name>
</gene>
<feature type="region of interest" description="Disordered" evidence="10">
    <location>
        <begin position="1"/>
        <end position="108"/>
    </location>
</feature>
<dbReference type="Pfam" id="PF01040">
    <property type="entry name" value="UbiA"/>
    <property type="match status" value="1"/>
</dbReference>
<evidence type="ECO:0000256" key="3">
    <source>
        <dbReference type="ARBA" id="ARBA00022475"/>
    </source>
</evidence>
<feature type="transmembrane region" description="Helical" evidence="8">
    <location>
        <begin position="376"/>
        <end position="398"/>
    </location>
</feature>
<evidence type="ECO:0000313" key="12">
    <source>
        <dbReference type="Proteomes" id="UP000553888"/>
    </source>
</evidence>
<dbReference type="UniPathway" id="UPA00079">
    <property type="reaction ID" value="UER00168"/>
</dbReference>
<accession>A0A852YK36</accession>
<keyword evidence="6 8" id="KW-1133">Transmembrane helix</keyword>
<evidence type="ECO:0000256" key="1">
    <source>
        <dbReference type="ARBA" id="ARBA00004141"/>
    </source>
</evidence>
<dbReference type="RefSeq" id="WP_343046539.1">
    <property type="nucleotide sequence ID" value="NZ_JACBZY010000001.1"/>
</dbReference>
<evidence type="ECO:0000256" key="5">
    <source>
        <dbReference type="ARBA" id="ARBA00022692"/>
    </source>
</evidence>
<feature type="transmembrane region" description="Helical" evidence="8">
    <location>
        <begin position="202"/>
        <end position="219"/>
    </location>
</feature>
<feature type="compositionally biased region" description="Low complexity" evidence="10">
    <location>
        <begin position="60"/>
        <end position="71"/>
    </location>
</feature>
<evidence type="ECO:0000256" key="10">
    <source>
        <dbReference type="SAM" id="MobiDB-lite"/>
    </source>
</evidence>
<reference evidence="11 12" key="1">
    <citation type="submission" date="2020-07" db="EMBL/GenBank/DDBJ databases">
        <title>Sequencing the genomes of 1000 actinobacteria strains.</title>
        <authorList>
            <person name="Klenk H.-P."/>
        </authorList>
    </citation>
    <scope>NUCLEOTIDE SEQUENCE [LARGE SCALE GENOMIC DNA]</scope>
    <source>
        <strain evidence="11 12">DSM 23141</strain>
    </source>
</reference>
<keyword evidence="3 8" id="KW-1003">Cell membrane</keyword>
<dbReference type="GO" id="GO:0042371">
    <property type="term" value="P:vitamin K biosynthetic process"/>
    <property type="evidence" value="ECO:0007669"/>
    <property type="project" value="TreeGrafter"/>
</dbReference>
<comment type="caution">
    <text evidence="11">The sequence shown here is derived from an EMBL/GenBank/DDBJ whole genome shotgun (WGS) entry which is preliminary data.</text>
</comment>
<dbReference type="NCBIfam" id="NF004751">
    <property type="entry name" value="PRK06080.1-3"/>
    <property type="match status" value="1"/>
</dbReference>
<keyword evidence="4 8" id="KW-0808">Transferase</keyword>
<evidence type="ECO:0000256" key="9">
    <source>
        <dbReference type="NCBIfam" id="TIGR00751"/>
    </source>
</evidence>
<comment type="pathway">
    <text evidence="8">Quinol/quinone metabolism; menaquinone biosynthesis; menaquinol from 1,4-dihydroxy-2-naphthoate: step 1/2.</text>
</comment>
<feature type="compositionally biased region" description="Low complexity" evidence="10">
    <location>
        <begin position="81"/>
        <end position="93"/>
    </location>
</feature>
<dbReference type="InterPro" id="IPR044878">
    <property type="entry name" value="UbiA_sf"/>
</dbReference>
<feature type="transmembrane region" description="Helical" evidence="8">
    <location>
        <begin position="322"/>
        <end position="344"/>
    </location>
</feature>
<dbReference type="EMBL" id="JACBZY010000001">
    <property type="protein sequence ID" value="NYG97565.1"/>
    <property type="molecule type" value="Genomic_DNA"/>
</dbReference>
<dbReference type="HAMAP" id="MF_01937">
    <property type="entry name" value="MenA_1"/>
    <property type="match status" value="1"/>
</dbReference>
<organism evidence="11 12">
    <name type="scientific">Schumannella luteola</name>
    <dbReference type="NCBI Taxonomy" id="472059"/>
    <lineage>
        <taxon>Bacteria</taxon>
        <taxon>Bacillati</taxon>
        <taxon>Actinomycetota</taxon>
        <taxon>Actinomycetes</taxon>
        <taxon>Micrococcales</taxon>
        <taxon>Microbacteriaceae</taxon>
        <taxon>Schumannella</taxon>
    </lineage>
</organism>
<evidence type="ECO:0000256" key="6">
    <source>
        <dbReference type="ARBA" id="ARBA00022989"/>
    </source>
</evidence>
<dbReference type="Proteomes" id="UP000553888">
    <property type="component" value="Unassembled WGS sequence"/>
</dbReference>
<proteinExistence type="inferred from homology"/>
<keyword evidence="7 8" id="KW-0472">Membrane</keyword>
<evidence type="ECO:0000256" key="4">
    <source>
        <dbReference type="ARBA" id="ARBA00022679"/>
    </source>
</evidence>
<feature type="transmembrane region" description="Helical" evidence="8">
    <location>
        <begin position="123"/>
        <end position="142"/>
    </location>
</feature>